<organism evidence="6 7">
    <name type="scientific">Candidatus Anaerostipes excrementavium</name>
    <dbReference type="NCBI Taxonomy" id="2838463"/>
    <lineage>
        <taxon>Bacteria</taxon>
        <taxon>Bacillati</taxon>
        <taxon>Bacillota</taxon>
        <taxon>Clostridia</taxon>
        <taxon>Lachnospirales</taxon>
        <taxon>Lachnospiraceae</taxon>
        <taxon>Anaerostipes</taxon>
    </lineage>
</organism>
<dbReference type="AlphaFoldDB" id="A0A9D1WTI4"/>
<dbReference type="GO" id="GO:0046872">
    <property type="term" value="F:metal ion binding"/>
    <property type="evidence" value="ECO:0007669"/>
    <property type="project" value="UniProtKB-KW"/>
</dbReference>
<keyword evidence="3" id="KW-0408">Iron</keyword>
<gene>
    <name evidence="6" type="primary">hxsC</name>
    <name evidence="6" type="ORF">H9735_00190</name>
</gene>
<dbReference type="Pfam" id="PF04055">
    <property type="entry name" value="Radical_SAM"/>
    <property type="match status" value="1"/>
</dbReference>
<evidence type="ECO:0000256" key="2">
    <source>
        <dbReference type="ARBA" id="ARBA00022723"/>
    </source>
</evidence>
<proteinExistence type="predicted"/>
<dbReference type="NCBIfam" id="TIGR03977">
    <property type="entry name" value="rSAM_pair_HxsC"/>
    <property type="match status" value="1"/>
</dbReference>
<comment type="caution">
    <text evidence="6">The sequence shown here is derived from an EMBL/GenBank/DDBJ whole genome shotgun (WGS) entry which is preliminary data.</text>
</comment>
<sequence>MIGRILNWDFGEQLVRAGNEADGSKDGIPELWMDDGKVVFRDSNGALHSLDWKEGDEKINVRDILTIRPDGIISRNYAAQSGEVDIFVTNQCNSNCIMCPLSETVRRQEQRDYFSWLWKFIHILPNDLEYVNVTGGEPTLLRQHFFEIMEYLKNTFSYAGFQLLTNGRSLADKRFLKRLLECSPRNMRFAIPIHASKESVHDAITQSKGSFQQTNQGIHNLLNEGQKVEIRLVVSKKNINELKETAKYIVSEYKGIFCVNFIAMEMMGSAAVYREELWVDYPEVFQKAEKAVKIFIENGIDVQLYNFPLCAVKKGYWPLAVKSITDYKVRYMPECEFCKVKEICGGFFASTKQLMKPEVWPIGQDDES</sequence>
<evidence type="ECO:0000313" key="6">
    <source>
        <dbReference type="EMBL" id="HIX66525.1"/>
    </source>
</evidence>
<dbReference type="EMBL" id="DXEM01000001">
    <property type="protein sequence ID" value="HIX66525.1"/>
    <property type="molecule type" value="Genomic_DNA"/>
</dbReference>
<dbReference type="PANTHER" id="PTHR11228:SF7">
    <property type="entry name" value="PQQA PEPTIDE CYCLASE"/>
    <property type="match status" value="1"/>
</dbReference>
<dbReference type="InterPro" id="IPR024032">
    <property type="entry name" value="rSAM_paired_HxsC"/>
</dbReference>
<dbReference type="InterPro" id="IPR058240">
    <property type="entry name" value="rSAM_sf"/>
</dbReference>
<dbReference type="PANTHER" id="PTHR11228">
    <property type="entry name" value="RADICAL SAM DOMAIN PROTEIN"/>
    <property type="match status" value="1"/>
</dbReference>
<accession>A0A9D1WTI4</accession>
<name>A0A9D1WTI4_9FIRM</name>
<dbReference type="PROSITE" id="PS51918">
    <property type="entry name" value="RADICAL_SAM"/>
    <property type="match status" value="1"/>
</dbReference>
<dbReference type="SUPFAM" id="SSF102114">
    <property type="entry name" value="Radical SAM enzymes"/>
    <property type="match status" value="1"/>
</dbReference>
<keyword evidence="1" id="KW-0949">S-adenosyl-L-methionine</keyword>
<evidence type="ECO:0000256" key="4">
    <source>
        <dbReference type="ARBA" id="ARBA00023014"/>
    </source>
</evidence>
<feature type="domain" description="Radical SAM core" evidence="5">
    <location>
        <begin position="78"/>
        <end position="301"/>
    </location>
</feature>
<evidence type="ECO:0000313" key="7">
    <source>
        <dbReference type="Proteomes" id="UP000886721"/>
    </source>
</evidence>
<protein>
    <submittedName>
        <fullName evidence="6">His-Xaa-Ser system radical SAM maturase HxsC</fullName>
    </submittedName>
</protein>
<keyword evidence="4" id="KW-0411">Iron-sulfur</keyword>
<keyword evidence="2" id="KW-0479">Metal-binding</keyword>
<reference evidence="6" key="2">
    <citation type="submission" date="2021-04" db="EMBL/GenBank/DDBJ databases">
        <authorList>
            <person name="Gilroy R."/>
        </authorList>
    </citation>
    <scope>NUCLEOTIDE SEQUENCE</scope>
    <source>
        <strain evidence="6">CHK191-13928</strain>
    </source>
</reference>
<dbReference type="SFLD" id="SFLDS00029">
    <property type="entry name" value="Radical_SAM"/>
    <property type="match status" value="1"/>
</dbReference>
<dbReference type="Proteomes" id="UP000886721">
    <property type="component" value="Unassembled WGS sequence"/>
</dbReference>
<dbReference type="GO" id="GO:0051536">
    <property type="term" value="F:iron-sulfur cluster binding"/>
    <property type="evidence" value="ECO:0007669"/>
    <property type="project" value="UniProtKB-KW"/>
</dbReference>
<dbReference type="InterPro" id="IPR013785">
    <property type="entry name" value="Aldolase_TIM"/>
</dbReference>
<evidence type="ECO:0000256" key="3">
    <source>
        <dbReference type="ARBA" id="ARBA00023004"/>
    </source>
</evidence>
<dbReference type="Gene3D" id="3.20.20.70">
    <property type="entry name" value="Aldolase class I"/>
    <property type="match status" value="1"/>
</dbReference>
<dbReference type="SFLD" id="SFLDG01103">
    <property type="entry name" value="Uncharacterised_Radical_SAM_Su"/>
    <property type="match status" value="1"/>
</dbReference>
<dbReference type="InterPro" id="IPR007197">
    <property type="entry name" value="rSAM"/>
</dbReference>
<dbReference type="GO" id="GO:0003824">
    <property type="term" value="F:catalytic activity"/>
    <property type="evidence" value="ECO:0007669"/>
    <property type="project" value="InterPro"/>
</dbReference>
<evidence type="ECO:0000256" key="1">
    <source>
        <dbReference type="ARBA" id="ARBA00022691"/>
    </source>
</evidence>
<evidence type="ECO:0000259" key="5">
    <source>
        <dbReference type="PROSITE" id="PS51918"/>
    </source>
</evidence>
<dbReference type="CDD" id="cd01335">
    <property type="entry name" value="Radical_SAM"/>
    <property type="match status" value="1"/>
</dbReference>
<dbReference type="InterPro" id="IPR050377">
    <property type="entry name" value="Radical_SAM_PqqE_MftC-like"/>
</dbReference>
<dbReference type="SFLD" id="SFLDG01067">
    <property type="entry name" value="SPASM/twitch_domain_containing"/>
    <property type="match status" value="1"/>
</dbReference>
<reference evidence="6" key="1">
    <citation type="journal article" date="2021" name="PeerJ">
        <title>Extensive microbial diversity within the chicken gut microbiome revealed by metagenomics and culture.</title>
        <authorList>
            <person name="Gilroy R."/>
            <person name="Ravi A."/>
            <person name="Getino M."/>
            <person name="Pursley I."/>
            <person name="Horton D.L."/>
            <person name="Alikhan N.F."/>
            <person name="Baker D."/>
            <person name="Gharbi K."/>
            <person name="Hall N."/>
            <person name="Watson M."/>
            <person name="Adriaenssens E.M."/>
            <person name="Foster-Nyarko E."/>
            <person name="Jarju S."/>
            <person name="Secka A."/>
            <person name="Antonio M."/>
            <person name="Oren A."/>
            <person name="Chaudhuri R.R."/>
            <person name="La Ragione R."/>
            <person name="Hildebrand F."/>
            <person name="Pallen M.J."/>
        </authorList>
    </citation>
    <scope>NUCLEOTIDE SEQUENCE</scope>
    <source>
        <strain evidence="6">CHK191-13928</strain>
    </source>
</reference>